<evidence type="ECO:0000256" key="5">
    <source>
        <dbReference type="ARBA" id="ARBA00022553"/>
    </source>
</evidence>
<comment type="function">
    <text evidence="10">In unstressed cells, promotes SIAH1-mediated polyubiquitination and degradation of the serine/threonine-protein kinase HIPK2, probably by acting as a loading factor that potentiates complex formation between HIPK2 and ubiquitin ligase SIAH1. In response to DNA damage, localizes to the nucleus following phosphorylation by HIPK2 and modulates the expression of a subset of TP53/p53 target genes by binding to TP53 at target gene promoters. This limits the expression of a number of cell death-mediating TP53 target genes, reducing DNA damage-induced cell death. Enhances the binding of transcription factor TCF7L2/TCF4, a Wnt signaling pathway effector, to the promoters of target genes. Plays a role in stress granule formation.</text>
</comment>
<dbReference type="Pfam" id="PF11029">
    <property type="entry name" value="DAZAP2"/>
    <property type="match status" value="1"/>
</dbReference>
<evidence type="ECO:0000256" key="4">
    <source>
        <dbReference type="ARBA" id="ARBA00022490"/>
    </source>
</evidence>
<comment type="subcellular location">
    <subcellularLocation>
        <location evidence="1">Cytoplasm</location>
        <location evidence="1">Stress granule</location>
    </subcellularLocation>
    <subcellularLocation>
        <location evidence="2">Nucleus speckle</location>
    </subcellularLocation>
</comment>
<evidence type="ECO:0000313" key="12">
    <source>
        <dbReference type="Ensembl" id="ENSOCUP00000032048.1"/>
    </source>
</evidence>
<evidence type="ECO:0000256" key="9">
    <source>
        <dbReference type="ARBA" id="ARBA00034352"/>
    </source>
</evidence>
<name>A0A5F9CEV4_RABIT</name>
<evidence type="ECO:0000256" key="3">
    <source>
        <dbReference type="ARBA" id="ARBA00014066"/>
    </source>
</evidence>
<dbReference type="InParanoid" id="A0A5F9CEV4"/>
<dbReference type="GO" id="GO:0010494">
    <property type="term" value="C:cytoplasmic stress granule"/>
    <property type="evidence" value="ECO:0007669"/>
    <property type="project" value="UniProtKB-SubCell"/>
</dbReference>
<dbReference type="GO" id="GO:0016607">
    <property type="term" value="C:nuclear speck"/>
    <property type="evidence" value="ECO:0007669"/>
    <property type="project" value="UniProtKB-SubCell"/>
</dbReference>
<evidence type="ECO:0000256" key="2">
    <source>
        <dbReference type="ARBA" id="ARBA00004324"/>
    </source>
</evidence>
<evidence type="ECO:0000256" key="7">
    <source>
        <dbReference type="ARBA" id="ARBA00023242"/>
    </source>
</evidence>
<reference evidence="12 13" key="1">
    <citation type="journal article" date="2011" name="Nature">
        <title>A high-resolution map of human evolutionary constraint using 29 mammals.</title>
        <authorList>
            <person name="Lindblad-Toh K."/>
            <person name="Garber M."/>
            <person name="Zuk O."/>
            <person name="Lin M.F."/>
            <person name="Parker B.J."/>
            <person name="Washietl S."/>
            <person name="Kheradpour P."/>
            <person name="Ernst J."/>
            <person name="Jordan G."/>
            <person name="Mauceli E."/>
            <person name="Ward L.D."/>
            <person name="Lowe C.B."/>
            <person name="Holloway A.K."/>
            <person name="Clamp M."/>
            <person name="Gnerre S."/>
            <person name="Alfoldi J."/>
            <person name="Beal K."/>
            <person name="Chang J."/>
            <person name="Clawson H."/>
            <person name="Cuff J."/>
            <person name="Di Palma F."/>
            <person name="Fitzgerald S."/>
            <person name="Flicek P."/>
            <person name="Guttman M."/>
            <person name="Hubisz M.J."/>
            <person name="Jaffe D.B."/>
            <person name="Jungreis I."/>
            <person name="Kent W.J."/>
            <person name="Kostka D."/>
            <person name="Lara M."/>
            <person name="Martins A.L."/>
            <person name="Massingham T."/>
            <person name="Moltke I."/>
            <person name="Raney B.J."/>
            <person name="Rasmussen M.D."/>
            <person name="Robinson J."/>
            <person name="Stark A."/>
            <person name="Vilella A.J."/>
            <person name="Wen J."/>
            <person name="Xie X."/>
            <person name="Zody M.C."/>
            <person name="Baldwin J."/>
            <person name="Bloom T."/>
            <person name="Chin C.W."/>
            <person name="Heiman D."/>
            <person name="Nicol R."/>
            <person name="Nusbaum C."/>
            <person name="Young S."/>
            <person name="Wilkinson J."/>
            <person name="Worley K.C."/>
            <person name="Kovar C.L."/>
            <person name="Muzny D.M."/>
            <person name="Gibbs R.A."/>
            <person name="Cree A."/>
            <person name="Dihn H.H."/>
            <person name="Fowler G."/>
            <person name="Jhangiani S."/>
            <person name="Joshi V."/>
            <person name="Lee S."/>
            <person name="Lewis L.R."/>
            <person name="Nazareth L.V."/>
            <person name="Okwuonu G."/>
            <person name="Santibanez J."/>
            <person name="Warren W.C."/>
            <person name="Mardis E.R."/>
            <person name="Weinstock G.M."/>
            <person name="Wilson R.K."/>
            <person name="Delehaunty K."/>
            <person name="Dooling D."/>
            <person name="Fronik C."/>
            <person name="Fulton L."/>
            <person name="Fulton B."/>
            <person name="Graves T."/>
            <person name="Minx P."/>
            <person name="Sodergren E."/>
            <person name="Birney E."/>
            <person name="Margulies E.H."/>
            <person name="Herrero J."/>
            <person name="Green E.D."/>
            <person name="Haussler D."/>
            <person name="Siepel A."/>
            <person name="Goldman N."/>
            <person name="Pollard K.S."/>
            <person name="Pedersen J.S."/>
            <person name="Lander E.S."/>
            <person name="Kellis M."/>
        </authorList>
    </citation>
    <scope>NUCLEOTIDE SEQUENCE [LARGE SCALE GENOMIC DNA]</scope>
    <source>
        <strain evidence="12 13">Thorbecke inbred</strain>
    </source>
</reference>
<dbReference type="PANTHER" id="PTHR31638">
    <property type="entry name" value="DAZ-ASSOCIATED PROTEIN 2"/>
    <property type="match status" value="1"/>
</dbReference>
<keyword evidence="5" id="KW-0597">Phosphoprotein</keyword>
<evidence type="ECO:0000256" key="11">
    <source>
        <dbReference type="SAM" id="MobiDB-lite"/>
    </source>
</evidence>
<evidence type="ECO:0000313" key="13">
    <source>
        <dbReference type="Proteomes" id="UP000001811"/>
    </source>
</evidence>
<evidence type="ECO:0000256" key="10">
    <source>
        <dbReference type="ARBA" id="ARBA00045449"/>
    </source>
</evidence>
<reference evidence="12" key="2">
    <citation type="submission" date="2025-08" db="UniProtKB">
        <authorList>
            <consortium name="Ensembl"/>
        </authorList>
    </citation>
    <scope>IDENTIFICATION</scope>
    <source>
        <strain evidence="12">Thorbecke</strain>
    </source>
</reference>
<evidence type="ECO:0000256" key="6">
    <source>
        <dbReference type="ARBA" id="ARBA00022843"/>
    </source>
</evidence>
<evidence type="ECO:0000256" key="8">
    <source>
        <dbReference type="ARBA" id="ARBA00032174"/>
    </source>
</evidence>
<protein>
    <recommendedName>
        <fullName evidence="3">DAZ-associated protein 2</fullName>
    </recommendedName>
    <alternativeName>
        <fullName evidence="8">Deleted in azoospermia-associated protein 2</fullName>
    </alternativeName>
    <alternativeName>
        <fullName evidence="9">Proline-rich transcript in brain protein</fullName>
    </alternativeName>
</protein>
<feature type="region of interest" description="Disordered" evidence="11">
    <location>
        <begin position="106"/>
        <end position="138"/>
    </location>
</feature>
<dbReference type="Ensembl" id="ENSOCUT00000047890.1">
    <property type="protein sequence ID" value="ENSOCUP00000032048.1"/>
    <property type="gene ID" value="ENSOCUG00000030963.1"/>
</dbReference>
<dbReference type="Proteomes" id="UP000001811">
    <property type="component" value="Chromosome 8"/>
</dbReference>
<accession>A0A5F9CEV4</accession>
<keyword evidence="6" id="KW-0832">Ubl conjugation</keyword>
<reference evidence="12" key="3">
    <citation type="submission" date="2025-09" db="UniProtKB">
        <authorList>
            <consortium name="Ensembl"/>
        </authorList>
    </citation>
    <scope>IDENTIFICATION</scope>
    <source>
        <strain evidence="12">Thorbecke</strain>
    </source>
</reference>
<keyword evidence="4" id="KW-0963">Cytoplasm</keyword>
<dbReference type="PANTHER" id="PTHR31638:SF3">
    <property type="entry name" value="DAZ-ASSOCIATED PROTEIN 2"/>
    <property type="match status" value="1"/>
</dbReference>
<proteinExistence type="predicted"/>
<organism evidence="12 13">
    <name type="scientific">Oryctolagus cuniculus</name>
    <name type="common">Rabbit</name>
    <dbReference type="NCBI Taxonomy" id="9986"/>
    <lineage>
        <taxon>Eukaryota</taxon>
        <taxon>Metazoa</taxon>
        <taxon>Chordata</taxon>
        <taxon>Craniata</taxon>
        <taxon>Vertebrata</taxon>
        <taxon>Euteleostomi</taxon>
        <taxon>Mammalia</taxon>
        <taxon>Eutheria</taxon>
        <taxon>Euarchontoglires</taxon>
        <taxon>Glires</taxon>
        <taxon>Lagomorpha</taxon>
        <taxon>Leporidae</taxon>
        <taxon>Oryctolagus</taxon>
    </lineage>
</organism>
<keyword evidence="13" id="KW-1185">Reference proteome</keyword>
<dbReference type="GeneTree" id="ENSGT00390000000685"/>
<sequence>INNEDQYLMWPTHPVQPPRNTVHSQTLHLLQAPPYTDVPPVYIELYHLNVVHPGAATVPTRSAAFPDASLYLPMAQSVVVGVGSMYPPGSTVSVGQGYDAGASCGAGTTAGKHPSSTSWMHSQENENGTNCPINKFKT</sequence>
<dbReference type="AlphaFoldDB" id="A0A5F9CEV4"/>
<keyword evidence="7" id="KW-0539">Nucleus</keyword>
<dbReference type="InterPro" id="IPR022730">
    <property type="entry name" value="DAZ_assoc-2"/>
</dbReference>
<feature type="compositionally biased region" description="Polar residues" evidence="11">
    <location>
        <begin position="114"/>
        <end position="132"/>
    </location>
</feature>
<dbReference type="EMBL" id="AAGW02020087">
    <property type="status" value="NOT_ANNOTATED_CDS"/>
    <property type="molecule type" value="Genomic_DNA"/>
</dbReference>
<evidence type="ECO:0000256" key="1">
    <source>
        <dbReference type="ARBA" id="ARBA00004210"/>
    </source>
</evidence>